<dbReference type="GO" id="GO:0006816">
    <property type="term" value="P:calcium ion transport"/>
    <property type="evidence" value="ECO:0007669"/>
    <property type="project" value="TreeGrafter"/>
</dbReference>
<comment type="subcellular location">
    <subcellularLocation>
        <location evidence="1">Membrane</location>
    </subcellularLocation>
</comment>
<dbReference type="GO" id="GO:0005261">
    <property type="term" value="F:monoatomic cation channel activity"/>
    <property type="evidence" value="ECO:0007669"/>
    <property type="project" value="TreeGrafter"/>
</dbReference>
<feature type="compositionally biased region" description="Basic and acidic residues" evidence="8">
    <location>
        <begin position="951"/>
        <end position="967"/>
    </location>
</feature>
<evidence type="ECO:0000313" key="12">
    <source>
        <dbReference type="EMBL" id="CAE2301765.1"/>
    </source>
</evidence>
<dbReference type="Gene3D" id="2.60.220.50">
    <property type="match status" value="1"/>
</dbReference>
<dbReference type="EMBL" id="HBKN01020846">
    <property type="protein sequence ID" value="CAE2301766.1"/>
    <property type="molecule type" value="Transcribed_RNA"/>
</dbReference>
<dbReference type="PROSITE" id="PS00018">
    <property type="entry name" value="EF_HAND_1"/>
    <property type="match status" value="1"/>
</dbReference>
<dbReference type="EMBL" id="HBKN01020845">
    <property type="protein sequence ID" value="CAE2301765.1"/>
    <property type="molecule type" value="Transcribed_RNA"/>
</dbReference>
<keyword evidence="7 9" id="KW-0472">Membrane</keyword>
<evidence type="ECO:0000256" key="8">
    <source>
        <dbReference type="SAM" id="MobiDB-lite"/>
    </source>
</evidence>
<dbReference type="GO" id="GO:0005509">
    <property type="term" value="F:calcium ion binding"/>
    <property type="evidence" value="ECO:0007669"/>
    <property type="project" value="InterPro"/>
</dbReference>
<dbReference type="GO" id="GO:0005886">
    <property type="term" value="C:plasma membrane"/>
    <property type="evidence" value="ECO:0007669"/>
    <property type="project" value="TreeGrafter"/>
</dbReference>
<gene>
    <name evidence="12" type="ORF">GTHE00462_LOCUS16382</name>
    <name evidence="13" type="ORF">GTHE00462_LOCUS16383</name>
</gene>
<dbReference type="Gene3D" id="1.10.238.10">
    <property type="entry name" value="EF-hand"/>
    <property type="match status" value="1"/>
</dbReference>
<reference evidence="13" key="1">
    <citation type="submission" date="2021-01" db="EMBL/GenBank/DDBJ databases">
        <authorList>
            <person name="Corre E."/>
            <person name="Pelletier E."/>
            <person name="Niang G."/>
            <person name="Scheremetjew M."/>
            <person name="Finn R."/>
            <person name="Kale V."/>
            <person name="Holt S."/>
            <person name="Cochrane G."/>
            <person name="Meng A."/>
            <person name="Brown T."/>
            <person name="Cohen L."/>
        </authorList>
    </citation>
    <scope>NUCLEOTIDE SEQUENCE</scope>
    <source>
        <strain evidence="13">CCMP 2712</strain>
    </source>
</reference>
<dbReference type="PANTHER" id="PTHR46730:SF1">
    <property type="entry name" value="PLAT DOMAIN-CONTAINING PROTEIN"/>
    <property type="match status" value="1"/>
</dbReference>
<evidence type="ECO:0000256" key="5">
    <source>
        <dbReference type="ARBA" id="ARBA00022837"/>
    </source>
</evidence>
<accession>A0A6U5ZX52</accession>
<sequence length="1157" mass="129526">MSPDNRLVLTSRVLTFANESCKPSYEWSLLSGDIDLLQPEVRTTSLFSPNLVIRPNVLVQGQDYVFELRVTCASGSSGTSRIALLVREPPRGGIFTVSPTSGFSLYTYFLLKAIGWLDSSDEFPLKYSYRIKSGQTEIQLSSSISDNQLRTTVPALQLNVSDSMYEAYVVVCDLGQSCVDSKTVPIQVLNNGNEAKYSEYLDSFIRSAANTGNSEGVVVNSLNLLYLMQQQGIAPTRRASTTWQSNVEYTMDILKILNNTYYQTAGSYTFITFISAPILQASIMDDPTLTEVHLFAMSIISGLVNGSDALEIIQDVAAENLFDAMSGIVQKMRKDVSKVDALFNNTLLLVEDSALRLGSTMLIGHVPYENTLELTSSEILLVLKRLAREQMDLIPTISSPNCFEGTCTSLQLSPSIPGITIDIHLLVWNGIFHPLLKGTSISNQTSVQVTENRLLRNIPYVQIPVQISLPILGISDSVAENVPTCRFWALESHGWSSRGCMGYMDSANVLVCSCFHLTDFSAILFPTRQPDLPNYGKLSLSPFRNTSQYSLIPFMIVSSIVFLAFWAALYGYILDAYALKRRSPALKRSLFERGYLHSEVLKSGARSSSLFFELWKRKMVQLFATQHGIMCLFWNHPSEMIDRPAKFSCLFVYVLSTLILNVILFEQVGFLDQQFLSVGLLTGFALIPVYPILSGIFKVSLRTKRKDKKSAKKRHGNKVFTQEPKIRKPRIEVAANIESFDNGKKLEPMDSTGENLPPRRKEAQASLKSLTIPGIPERRGIRTPEEFAISRPKASTTSIQALSGALQRPPSLPPIRSAFESQVAEREEGNQPKREAKKRKRTSRRSALPRRFYYLLYVPVVTIYALSIFTSLVIGSSMQEVTVKAWIYATVVSLLFEFLIAEPAWLCSVAFIYARARILQATQVMNRHRLNPRIFAEDVHARVEPTQQSPEKQEQELTRAEEDRGFEHAPSLSPVEAKSSPDRFSPSLSGFDESLGRVVQSLLNRSENGTITYEFFEAALTENDLSIDSTSAKSLWKKFASEKVDVAHVSDLIQALSSRQSDQLLFRLFSSCMNMDIRQCLLNDLKQKLSGFMPEVYISTLLKDIDFDGDGYVSYDEVRTGYSSLLWFIQTSNEGESESEIDARVLDQLKSAVDRIG</sequence>
<evidence type="ECO:0000259" key="10">
    <source>
        <dbReference type="PROSITE" id="PS50222"/>
    </source>
</evidence>
<feature type="region of interest" description="Disordered" evidence="8">
    <location>
        <begin position="821"/>
        <end position="843"/>
    </location>
</feature>
<proteinExistence type="inferred from homology"/>
<evidence type="ECO:0000256" key="9">
    <source>
        <dbReference type="SAM" id="Phobius"/>
    </source>
</evidence>
<dbReference type="InterPro" id="IPR002048">
    <property type="entry name" value="EF_hand_dom"/>
</dbReference>
<dbReference type="Pfam" id="PF01825">
    <property type="entry name" value="GPS"/>
    <property type="match status" value="1"/>
</dbReference>
<evidence type="ECO:0000256" key="3">
    <source>
        <dbReference type="ARBA" id="ARBA00022692"/>
    </source>
</evidence>
<dbReference type="AlphaFoldDB" id="A0A6U5ZX52"/>
<organism evidence="13">
    <name type="scientific">Guillardia theta</name>
    <name type="common">Cryptophyte</name>
    <name type="synonym">Cryptomonas phi</name>
    <dbReference type="NCBI Taxonomy" id="55529"/>
    <lineage>
        <taxon>Eukaryota</taxon>
        <taxon>Cryptophyceae</taxon>
        <taxon>Pyrenomonadales</taxon>
        <taxon>Geminigeraceae</taxon>
        <taxon>Guillardia</taxon>
    </lineage>
</organism>
<feature type="region of interest" description="Disordered" evidence="8">
    <location>
        <begin position="941"/>
        <end position="984"/>
    </location>
</feature>
<feature type="transmembrane region" description="Helical" evidence="9">
    <location>
        <begin position="886"/>
        <end position="913"/>
    </location>
</feature>
<keyword evidence="6 9" id="KW-1133">Transmembrane helix</keyword>
<feature type="transmembrane region" description="Helical" evidence="9">
    <location>
        <begin position="676"/>
        <end position="699"/>
    </location>
</feature>
<evidence type="ECO:0000256" key="7">
    <source>
        <dbReference type="ARBA" id="ARBA00023136"/>
    </source>
</evidence>
<evidence type="ECO:0000313" key="13">
    <source>
        <dbReference type="EMBL" id="CAE2301766.1"/>
    </source>
</evidence>
<feature type="transmembrane region" description="Helical" evidence="9">
    <location>
        <begin position="650"/>
        <end position="670"/>
    </location>
</feature>
<dbReference type="InterPro" id="IPR002859">
    <property type="entry name" value="PKD/REJ-like"/>
</dbReference>
<feature type="domain" description="REJ" evidence="11">
    <location>
        <begin position="1"/>
        <end position="128"/>
    </location>
</feature>
<evidence type="ECO:0000259" key="11">
    <source>
        <dbReference type="PROSITE" id="PS51111"/>
    </source>
</evidence>
<dbReference type="InterPro" id="IPR014010">
    <property type="entry name" value="REJ_dom"/>
</dbReference>
<dbReference type="PROSITE" id="PS50222">
    <property type="entry name" value="EF_HAND_2"/>
    <property type="match status" value="1"/>
</dbReference>
<feature type="transmembrane region" description="Helical" evidence="9">
    <location>
        <begin position="551"/>
        <end position="573"/>
    </location>
</feature>
<comment type="similarity">
    <text evidence="2">Belongs to the polycystin family.</text>
</comment>
<protein>
    <recommendedName>
        <fullName evidence="14">GPS domain-containing protein</fullName>
    </recommendedName>
</protein>
<feature type="transmembrane region" description="Helical" evidence="9">
    <location>
        <begin position="852"/>
        <end position="874"/>
    </location>
</feature>
<dbReference type="SMART" id="SM00303">
    <property type="entry name" value="GPS"/>
    <property type="match status" value="1"/>
</dbReference>
<evidence type="ECO:0000256" key="6">
    <source>
        <dbReference type="ARBA" id="ARBA00022989"/>
    </source>
</evidence>
<dbReference type="PROSITE" id="PS51111">
    <property type="entry name" value="REJ"/>
    <property type="match status" value="1"/>
</dbReference>
<evidence type="ECO:0008006" key="14">
    <source>
        <dbReference type="Google" id="ProtNLM"/>
    </source>
</evidence>
<feature type="domain" description="EF-hand" evidence="10">
    <location>
        <begin position="1093"/>
        <end position="1128"/>
    </location>
</feature>
<evidence type="ECO:0000256" key="1">
    <source>
        <dbReference type="ARBA" id="ARBA00004370"/>
    </source>
</evidence>
<dbReference type="Pfam" id="PF02010">
    <property type="entry name" value="REJ"/>
    <property type="match status" value="1"/>
</dbReference>
<feature type="region of interest" description="Disordered" evidence="8">
    <location>
        <begin position="743"/>
        <end position="766"/>
    </location>
</feature>
<keyword evidence="3 9" id="KW-0812">Transmembrane</keyword>
<dbReference type="InterPro" id="IPR000203">
    <property type="entry name" value="GPS"/>
</dbReference>
<dbReference type="PANTHER" id="PTHR46730">
    <property type="entry name" value="POLYCYSTIN-1"/>
    <property type="match status" value="1"/>
</dbReference>
<dbReference type="InterPro" id="IPR011992">
    <property type="entry name" value="EF-hand-dom_pair"/>
</dbReference>
<keyword evidence="4" id="KW-0677">Repeat</keyword>
<dbReference type="InterPro" id="IPR046338">
    <property type="entry name" value="GAIN_dom_sf"/>
</dbReference>
<evidence type="ECO:0000256" key="2">
    <source>
        <dbReference type="ARBA" id="ARBA00007200"/>
    </source>
</evidence>
<evidence type="ECO:0000256" key="4">
    <source>
        <dbReference type="ARBA" id="ARBA00022737"/>
    </source>
</evidence>
<dbReference type="InterPro" id="IPR018247">
    <property type="entry name" value="EF_Hand_1_Ca_BS"/>
</dbReference>
<feature type="compositionally biased region" description="Basic and acidic residues" evidence="8">
    <location>
        <begin position="823"/>
        <end position="834"/>
    </location>
</feature>
<keyword evidence="5" id="KW-0106">Calcium</keyword>
<name>A0A6U5ZX52_GUITH</name>
<dbReference type="SUPFAM" id="SSF47473">
    <property type="entry name" value="EF-hand"/>
    <property type="match status" value="1"/>
</dbReference>